<comment type="subcellular location">
    <subcellularLocation>
        <location evidence="1">Membrane</location>
        <topology evidence="1">Multi-pass membrane protein</topology>
    </subcellularLocation>
</comment>
<feature type="transmembrane region" description="Helical" evidence="6">
    <location>
        <begin position="21"/>
        <end position="38"/>
    </location>
</feature>
<dbReference type="NCBIfam" id="TIGR00785">
    <property type="entry name" value="dass"/>
    <property type="match status" value="1"/>
</dbReference>
<dbReference type="InterPro" id="IPR001898">
    <property type="entry name" value="SLC13A/DASS"/>
</dbReference>
<dbReference type="Pfam" id="PF00939">
    <property type="entry name" value="Na_sulph_symp"/>
    <property type="match status" value="1"/>
</dbReference>
<accession>A0AAD1P4D6</accession>
<dbReference type="PANTHER" id="PTHR42826">
    <property type="entry name" value="DICARBOXYLATE TRANSPORTER 2.1, CHLOROPLASTIC"/>
    <property type="match status" value="1"/>
</dbReference>
<evidence type="ECO:0000313" key="7">
    <source>
        <dbReference type="EMBL" id="BDN98287.1"/>
    </source>
</evidence>
<dbReference type="GO" id="GO:0022857">
    <property type="term" value="F:transmembrane transporter activity"/>
    <property type="evidence" value="ECO:0007669"/>
    <property type="project" value="InterPro"/>
</dbReference>
<sequence length="221" mass="23904">MLVAAWAGDELKTMGKLTRKELTLIGLVLLSLGLWVFGGKLIDATAVGLLAVSLMLALHVVPWKDITRYNSAWNTLVNLATLVVMANGLTRSGFIDWFANTMSSHLEGFSPNATVIVLVLVFYFAHYLFASLSAHTATMLPVILAVGKGIPGVPMEHLCILLVLSIGIMGCLTPYATGPGVIIYGCGYVKSKDYWRLGAIFGVIYISMLLLVGWPILAMWS</sequence>
<dbReference type="EMBL" id="AP026382">
    <property type="protein sequence ID" value="BDN98287.1"/>
    <property type="molecule type" value="Genomic_DNA"/>
</dbReference>
<name>A0AAD1P4D6_CITBR</name>
<feature type="transmembrane region" description="Helical" evidence="6">
    <location>
        <begin position="75"/>
        <end position="95"/>
    </location>
</feature>
<evidence type="ECO:0000256" key="3">
    <source>
        <dbReference type="ARBA" id="ARBA00022692"/>
    </source>
</evidence>
<evidence type="ECO:0000313" key="8">
    <source>
        <dbReference type="Proteomes" id="UP001058317"/>
    </source>
</evidence>
<dbReference type="AlphaFoldDB" id="A0AAD1P4D6"/>
<evidence type="ECO:0000256" key="1">
    <source>
        <dbReference type="ARBA" id="ARBA00004141"/>
    </source>
</evidence>
<keyword evidence="3 6" id="KW-0812">Transmembrane</keyword>
<feature type="transmembrane region" description="Helical" evidence="6">
    <location>
        <begin position="158"/>
        <end position="177"/>
    </location>
</feature>
<comment type="similarity">
    <text evidence="2">Belongs to the SLC13A/DASS transporter (TC 2.A.47) family. DIT1 subfamily.</text>
</comment>
<evidence type="ECO:0008006" key="9">
    <source>
        <dbReference type="Google" id="ProtNLM"/>
    </source>
</evidence>
<dbReference type="Proteomes" id="UP001058317">
    <property type="component" value="Chromosome"/>
</dbReference>
<evidence type="ECO:0000256" key="5">
    <source>
        <dbReference type="ARBA" id="ARBA00023136"/>
    </source>
</evidence>
<keyword evidence="4 6" id="KW-1133">Transmembrane helix</keyword>
<keyword evidence="5 6" id="KW-0472">Membrane</keyword>
<feature type="transmembrane region" description="Helical" evidence="6">
    <location>
        <begin position="197"/>
        <end position="220"/>
    </location>
</feature>
<organism evidence="7 8">
    <name type="scientific">Citrobacter braakii</name>
    <dbReference type="NCBI Taxonomy" id="57706"/>
    <lineage>
        <taxon>Bacteria</taxon>
        <taxon>Pseudomonadati</taxon>
        <taxon>Pseudomonadota</taxon>
        <taxon>Gammaproteobacteria</taxon>
        <taxon>Enterobacterales</taxon>
        <taxon>Enterobacteriaceae</taxon>
        <taxon>Citrobacter</taxon>
        <taxon>Citrobacter freundii complex</taxon>
    </lineage>
</organism>
<feature type="transmembrane region" description="Helical" evidence="6">
    <location>
        <begin position="44"/>
        <end position="63"/>
    </location>
</feature>
<dbReference type="InterPro" id="IPR030676">
    <property type="entry name" value="CitT-rel"/>
</dbReference>
<protein>
    <recommendedName>
        <fullName evidence="9">Citrate carrier</fullName>
    </recommendedName>
</protein>
<reference evidence="7" key="1">
    <citation type="submission" date="2022-07" db="EMBL/GenBank/DDBJ databases">
        <title>Complete genome sequence of carbapenem-resistant Citrobacter spp. in Japan.</title>
        <authorList>
            <person name="Maehana S."/>
            <person name="Suzuki M."/>
            <person name="Kitasato H."/>
        </authorList>
    </citation>
    <scope>NUCLEOTIDE SEQUENCE</scope>
    <source>
        <strain evidence="7">KAM621</strain>
    </source>
</reference>
<gene>
    <name evidence="7" type="ORF">KAM621c_33920</name>
</gene>
<evidence type="ECO:0000256" key="2">
    <source>
        <dbReference type="ARBA" id="ARBA00007349"/>
    </source>
</evidence>
<proteinExistence type="inferred from homology"/>
<evidence type="ECO:0000256" key="4">
    <source>
        <dbReference type="ARBA" id="ARBA00022989"/>
    </source>
</evidence>
<dbReference type="GO" id="GO:0016020">
    <property type="term" value="C:membrane"/>
    <property type="evidence" value="ECO:0007669"/>
    <property type="project" value="UniProtKB-SubCell"/>
</dbReference>
<evidence type="ECO:0000256" key="6">
    <source>
        <dbReference type="SAM" id="Phobius"/>
    </source>
</evidence>
<feature type="transmembrane region" description="Helical" evidence="6">
    <location>
        <begin position="115"/>
        <end position="146"/>
    </location>
</feature>